<dbReference type="Gene3D" id="3.40.710.10">
    <property type="entry name" value="DD-peptidase/beta-lactamase superfamily"/>
    <property type="match status" value="1"/>
</dbReference>
<dbReference type="PANTHER" id="PTHR46825">
    <property type="entry name" value="D-ALANYL-D-ALANINE-CARBOXYPEPTIDASE/ENDOPEPTIDASE AMPH"/>
    <property type="match status" value="1"/>
</dbReference>
<evidence type="ECO:0000313" key="5">
    <source>
        <dbReference type="Proteomes" id="UP001642464"/>
    </source>
</evidence>
<proteinExistence type="predicted"/>
<dbReference type="Pfam" id="PF00144">
    <property type="entry name" value="Beta-lactamase"/>
    <property type="match status" value="1"/>
</dbReference>
<dbReference type="InterPro" id="IPR058917">
    <property type="entry name" value="RESC6_dom"/>
</dbReference>
<sequence length="844" mass="92564">MARMPRVLRALLFSYVALQSVCNAELQDELKAAMERVADQMRDKYDMGLAAAFYSPKLNFTVASGYTDAGLGMGNKTRLAQVDDLYVWGSTTKMITAPAVLQLVEQGKVNLTDPIALHIDPILIALNGTRLEDHFGSPIHGVQIQHLLHMTSGIQDYDGEAFSRAQFANRSKAFGPIEIIGKFVSPTLQSVPGQQQMYCSTNYILLGLVLATHYHQPDSSWAWQNYDQASVVPKALQKVFKNSKFVMSGPCSQYTPVHGFMEFYPSAQLPKQDVWDVSCLGGWTAGNYVGSVADVARFTYELYNKKKSSILSSASQALLTNFSAPHMGPFPMKFYGMGTFNLAWSVGTSDAYGHVGDTYGYQSQTTYIPEDDFVITVATNVETTKQAQPADFTCLAYHELKAVLTGRPKPHCAMVIPQRFIGKCVCMPEIVAIAVPAQGQVDTFKPFELSTILWSYGKMSLANQDLCSCAQPLFKAAAGTVPRLLEDFTLRCLVTIAWSFAAYRHKEEHLFQAIGDHLISQVHTANCGELANIAWAYGLLQIHHERLFQEVARRANVRLQDFKQQEIASIIWGFAASDILPAAFFSNAALAAQRLALTPQQTTNILWALTRRRCKQSSVATTVLALLPPATKQIERFNMPEIAICSMAAAKVVKHAESSKAGAPKVANAMEFCVKAMQQALSRLSELSNTMLVNLAAAFLMVGCPGSVVLLAAAGREALHRLQVLENPVLLHLIRVFSVDLGTLQPPALLEGACQGMFRALFAEAARRMDSFKPREMQSLSVLCAQPLGLENAGDMSAGDLRSCCFALATTGSPAHQPLSLLDELLEEDQDLFWDPDPVEAANQ</sequence>
<feature type="domain" description="RNA-editing substrate-binding complex 6 protein" evidence="3">
    <location>
        <begin position="473"/>
        <end position="603"/>
    </location>
</feature>
<dbReference type="EMBL" id="CAXAMM010015336">
    <property type="protein sequence ID" value="CAK9036112.1"/>
    <property type="molecule type" value="Genomic_DNA"/>
</dbReference>
<feature type="chain" id="PRO_5047121036" evidence="1">
    <location>
        <begin position="25"/>
        <end position="844"/>
    </location>
</feature>
<protein>
    <submittedName>
        <fullName evidence="4">Sodium-coupled neutral amino acid transporter 10</fullName>
    </submittedName>
</protein>
<dbReference type="Pfam" id="PF26188">
    <property type="entry name" value="RESC6"/>
    <property type="match status" value="1"/>
</dbReference>
<reference evidence="4 5" key="1">
    <citation type="submission" date="2024-02" db="EMBL/GenBank/DDBJ databases">
        <authorList>
            <person name="Chen Y."/>
            <person name="Shah S."/>
            <person name="Dougan E. K."/>
            <person name="Thang M."/>
            <person name="Chan C."/>
        </authorList>
    </citation>
    <scope>NUCLEOTIDE SEQUENCE [LARGE SCALE GENOMIC DNA]</scope>
</reference>
<dbReference type="SUPFAM" id="SSF56601">
    <property type="entry name" value="beta-lactamase/transpeptidase-like"/>
    <property type="match status" value="1"/>
</dbReference>
<feature type="domain" description="Beta-lactamase-related" evidence="2">
    <location>
        <begin position="70"/>
        <end position="388"/>
    </location>
</feature>
<dbReference type="InterPro" id="IPR001466">
    <property type="entry name" value="Beta-lactam-related"/>
</dbReference>
<dbReference type="PANTHER" id="PTHR46825:SF9">
    <property type="entry name" value="BETA-LACTAMASE-RELATED DOMAIN-CONTAINING PROTEIN"/>
    <property type="match status" value="1"/>
</dbReference>
<dbReference type="InterPro" id="IPR012338">
    <property type="entry name" value="Beta-lactam/transpept-like"/>
</dbReference>
<name>A0ABP0LCU3_9DINO</name>
<dbReference type="Proteomes" id="UP001642464">
    <property type="component" value="Unassembled WGS sequence"/>
</dbReference>
<organism evidence="4 5">
    <name type="scientific">Durusdinium trenchii</name>
    <dbReference type="NCBI Taxonomy" id="1381693"/>
    <lineage>
        <taxon>Eukaryota</taxon>
        <taxon>Sar</taxon>
        <taxon>Alveolata</taxon>
        <taxon>Dinophyceae</taxon>
        <taxon>Suessiales</taxon>
        <taxon>Symbiodiniaceae</taxon>
        <taxon>Durusdinium</taxon>
    </lineage>
</organism>
<accession>A0ABP0LCU3</accession>
<evidence type="ECO:0000259" key="3">
    <source>
        <dbReference type="Pfam" id="PF26188"/>
    </source>
</evidence>
<gene>
    <name evidence="4" type="ORF">SCF082_LOCUS21593</name>
</gene>
<keyword evidence="5" id="KW-1185">Reference proteome</keyword>
<keyword evidence="1" id="KW-0732">Signal</keyword>
<feature type="signal peptide" evidence="1">
    <location>
        <begin position="1"/>
        <end position="24"/>
    </location>
</feature>
<evidence type="ECO:0000259" key="2">
    <source>
        <dbReference type="Pfam" id="PF00144"/>
    </source>
</evidence>
<evidence type="ECO:0000313" key="4">
    <source>
        <dbReference type="EMBL" id="CAK9036112.1"/>
    </source>
</evidence>
<evidence type="ECO:0000256" key="1">
    <source>
        <dbReference type="SAM" id="SignalP"/>
    </source>
</evidence>
<comment type="caution">
    <text evidence="4">The sequence shown here is derived from an EMBL/GenBank/DDBJ whole genome shotgun (WGS) entry which is preliminary data.</text>
</comment>
<dbReference type="InterPro" id="IPR050491">
    <property type="entry name" value="AmpC-like"/>
</dbReference>